<protein>
    <submittedName>
        <fullName evidence="3">Putative glycosyltransferase EpsJ</fullName>
        <ecNumber evidence="3">2.4.-.-</ecNumber>
    </submittedName>
</protein>
<evidence type="ECO:0000313" key="3">
    <source>
        <dbReference type="EMBL" id="KZX11405.1"/>
    </source>
</evidence>
<dbReference type="EMBL" id="LWMV01000189">
    <property type="protein sequence ID" value="KZX11405.1"/>
    <property type="molecule type" value="Genomic_DNA"/>
</dbReference>
<evidence type="ECO:0000313" key="4">
    <source>
        <dbReference type="Proteomes" id="UP000077245"/>
    </source>
</evidence>
<dbReference type="AlphaFoldDB" id="A0A162FDF9"/>
<dbReference type="CDD" id="cd00761">
    <property type="entry name" value="Glyco_tranf_GTA_type"/>
    <property type="match status" value="1"/>
</dbReference>
<keyword evidence="1" id="KW-0472">Membrane</keyword>
<dbReference type="OrthoDB" id="46222at2157"/>
<name>A0A162FDF9_9EURY</name>
<dbReference type="PANTHER" id="PTHR22916">
    <property type="entry name" value="GLYCOSYLTRANSFERASE"/>
    <property type="match status" value="1"/>
</dbReference>
<keyword evidence="4" id="KW-1185">Reference proteome</keyword>
<dbReference type="Proteomes" id="UP000077245">
    <property type="component" value="Unassembled WGS sequence"/>
</dbReference>
<dbReference type="SUPFAM" id="SSF53448">
    <property type="entry name" value="Nucleotide-diphospho-sugar transferases"/>
    <property type="match status" value="1"/>
</dbReference>
<dbReference type="STRING" id="49547.MBCUR_14390"/>
<dbReference type="PANTHER" id="PTHR22916:SF3">
    <property type="entry name" value="UDP-GLCNAC:BETAGAL BETA-1,3-N-ACETYLGLUCOSAMINYLTRANSFERASE-LIKE PROTEIN 1"/>
    <property type="match status" value="1"/>
</dbReference>
<evidence type="ECO:0000256" key="1">
    <source>
        <dbReference type="SAM" id="Phobius"/>
    </source>
</evidence>
<dbReference type="InterPro" id="IPR029044">
    <property type="entry name" value="Nucleotide-diphossugar_trans"/>
</dbReference>
<dbReference type="PATRIC" id="fig|49547.3.peg.1538"/>
<feature type="domain" description="Glycosyltransferase 2-like" evidence="2">
    <location>
        <begin position="6"/>
        <end position="145"/>
    </location>
</feature>
<proteinExistence type="predicted"/>
<dbReference type="Pfam" id="PF00535">
    <property type="entry name" value="Glycos_transf_2"/>
    <property type="match status" value="1"/>
</dbReference>
<dbReference type="Gene3D" id="3.90.550.10">
    <property type="entry name" value="Spore Coat Polysaccharide Biosynthesis Protein SpsA, Chain A"/>
    <property type="match status" value="1"/>
</dbReference>
<gene>
    <name evidence="3" type="primary">epsJ_2</name>
    <name evidence="3" type="ORF">MBCUR_14390</name>
</gene>
<reference evidence="3 4" key="1">
    <citation type="submission" date="2016-04" db="EMBL/GenBank/DDBJ databases">
        <title>Genome sequence of Methanobrevibacter curvatus DSM 11111.</title>
        <authorList>
            <person name="Poehlein A."/>
            <person name="Seedorf H."/>
            <person name="Daniel R."/>
        </authorList>
    </citation>
    <scope>NUCLEOTIDE SEQUENCE [LARGE SCALE GENOMIC DNA]</scope>
    <source>
        <strain evidence="3 4">DSM 11111</strain>
    </source>
</reference>
<accession>A0A162FDF9</accession>
<dbReference type="EC" id="2.4.-.-" evidence="3"/>
<dbReference type="InterPro" id="IPR001173">
    <property type="entry name" value="Glyco_trans_2-like"/>
</dbReference>
<keyword evidence="3" id="KW-0808">Transferase</keyword>
<dbReference type="RefSeq" id="WP_067092034.1">
    <property type="nucleotide sequence ID" value="NZ_LWMV01000189.1"/>
</dbReference>
<dbReference type="GO" id="GO:0016758">
    <property type="term" value="F:hexosyltransferase activity"/>
    <property type="evidence" value="ECO:0007669"/>
    <property type="project" value="UniProtKB-ARBA"/>
</dbReference>
<feature type="transmembrane region" description="Helical" evidence="1">
    <location>
        <begin position="311"/>
        <end position="330"/>
    </location>
</feature>
<organism evidence="3 4">
    <name type="scientific">Methanobrevibacter curvatus</name>
    <dbReference type="NCBI Taxonomy" id="49547"/>
    <lineage>
        <taxon>Archaea</taxon>
        <taxon>Methanobacteriati</taxon>
        <taxon>Methanobacteriota</taxon>
        <taxon>Methanomada group</taxon>
        <taxon>Methanobacteria</taxon>
        <taxon>Methanobacteriales</taxon>
        <taxon>Methanobacteriaceae</taxon>
        <taxon>Methanobrevibacter</taxon>
    </lineage>
</organism>
<keyword evidence="1" id="KW-1133">Transmembrane helix</keyword>
<sequence length="347" mass="40522">MSPKISVIIPTHNAEDVIGETVDSVINQSFGFENIELILVDHKSSDSTPKILKKYEKDYSNIKSFLLPKNLTGTPGYPRNFGMEHSTCEYIMFMDADDLFEKDMCETLFKLIDKTGVDFISCRYKILSGDKIKRININFLEKYGKCLKFNSILELPEIAYASANMSIWNKIFRKKFLENNSIKYDNIRMMEDTSFMADCYMVSKNFIILNDYAGYIYRSQRDSGASISHSPSKKYMISGAEGIMEEYYKAKKSLVDYTPHLNEALVNWTVVFLDNDFSTEEQKNILKILRPMYHQYKWNFRFVNVSLPINILINIFMAFFKSNFYIGLLMQKSYKFLSLKKIVDRMI</sequence>
<evidence type="ECO:0000259" key="2">
    <source>
        <dbReference type="Pfam" id="PF00535"/>
    </source>
</evidence>
<comment type="caution">
    <text evidence="3">The sequence shown here is derived from an EMBL/GenBank/DDBJ whole genome shotgun (WGS) entry which is preliminary data.</text>
</comment>
<keyword evidence="3" id="KW-0328">Glycosyltransferase</keyword>
<keyword evidence="1" id="KW-0812">Transmembrane</keyword>